<dbReference type="PATRIC" id="fig|745776.4.peg.3608"/>
<name>H8H1X9_DEIGI</name>
<organism evidence="1 2">
    <name type="scientific">Deinococcus gobiensis (strain DSM 21396 / JCM 16679 / CGMCC 1.7299 / I-0)</name>
    <dbReference type="NCBI Taxonomy" id="745776"/>
    <lineage>
        <taxon>Bacteria</taxon>
        <taxon>Thermotogati</taxon>
        <taxon>Deinococcota</taxon>
        <taxon>Deinococci</taxon>
        <taxon>Deinococcales</taxon>
        <taxon>Deinococcaceae</taxon>
        <taxon>Deinococcus</taxon>
    </lineage>
</organism>
<sequence length="135" mass="15040">MSIIMSEVPELTAFTVEEAIPATGIALGEITARPWTEVIVLQHRTGELHVRAGKHVTRSDVRGALARGWTVWLVKLSQEREVDPWDFTSLARITPDADAATYNDRLLDEAGYAQALAEADTDRLLLNLQRQLPHL</sequence>
<keyword evidence="2" id="KW-1185">Reference proteome</keyword>
<evidence type="ECO:0000313" key="2">
    <source>
        <dbReference type="Proteomes" id="UP000007575"/>
    </source>
</evidence>
<proteinExistence type="predicted"/>
<accession>H8H1X9</accession>
<gene>
    <name evidence="1" type="ordered locus">DGo_PB0257</name>
</gene>
<geneLocation type="plasmid" evidence="1 2">
    <name>P2</name>
</geneLocation>
<dbReference type="KEGG" id="dgo:DGo_PB0257"/>
<dbReference type="HOGENOM" id="CLU_1882325_0_0_0"/>
<dbReference type="EMBL" id="CP002193">
    <property type="protein sequence ID" value="AFD27526.1"/>
    <property type="molecule type" value="Genomic_DNA"/>
</dbReference>
<keyword evidence="1" id="KW-0614">Plasmid</keyword>
<reference evidence="1 2" key="1">
    <citation type="journal article" date="2012" name="PLoS ONE">
        <title>Genome sequence and transcriptome analysis of the radioresistant bacterium Deinococcus gobiensis: insights into the extreme environmental adaptations.</title>
        <authorList>
            <person name="Yuan M."/>
            <person name="Chen M."/>
            <person name="Zhang W."/>
            <person name="Lu W."/>
            <person name="Wang J."/>
            <person name="Yang M."/>
            <person name="Zhao P."/>
            <person name="Tang R."/>
            <person name="Li X."/>
            <person name="Hao Y."/>
            <person name="Zhou Z."/>
            <person name="Zhan Y."/>
            <person name="Yu H."/>
            <person name="Teng C."/>
            <person name="Yan Y."/>
            <person name="Ping S."/>
            <person name="Wang Y."/>
            <person name="Lin M."/>
        </authorList>
    </citation>
    <scope>NUCLEOTIDE SEQUENCE [LARGE SCALE GENOMIC DNA]</scope>
    <source>
        <strain evidence="2">DSM 21396 / JCM 16679 / CGMCC 1.7299 / I-0</strain>
        <plasmid evidence="1">P2</plasmid>
    </source>
</reference>
<dbReference type="RefSeq" id="WP_014686621.1">
    <property type="nucleotide sequence ID" value="NC_017791.1"/>
</dbReference>
<dbReference type="AlphaFoldDB" id="H8H1X9"/>
<dbReference type="Proteomes" id="UP000007575">
    <property type="component" value="Plasmid P2"/>
</dbReference>
<protein>
    <submittedName>
        <fullName evidence="1">Uncharacterized protein</fullName>
    </submittedName>
</protein>
<evidence type="ECO:0000313" key="1">
    <source>
        <dbReference type="EMBL" id="AFD27526.1"/>
    </source>
</evidence>